<feature type="transmembrane region" description="Helical" evidence="2">
    <location>
        <begin position="242"/>
        <end position="258"/>
    </location>
</feature>
<dbReference type="InterPro" id="IPR050879">
    <property type="entry name" value="Acyltransferase_3"/>
</dbReference>
<dbReference type="RefSeq" id="WP_106338104.1">
    <property type="nucleotide sequence ID" value="NZ_PVZS01000019.1"/>
</dbReference>
<keyword evidence="2" id="KW-0472">Membrane</keyword>
<dbReference type="AlphaFoldDB" id="A0A2T1HQF6"/>
<dbReference type="Pfam" id="PF19040">
    <property type="entry name" value="SGNH"/>
    <property type="match status" value="1"/>
</dbReference>
<dbReference type="PANTHER" id="PTHR23028:SF53">
    <property type="entry name" value="ACYL_TRANSF_3 DOMAIN-CONTAINING PROTEIN"/>
    <property type="match status" value="1"/>
</dbReference>
<feature type="transmembrane region" description="Helical" evidence="2">
    <location>
        <begin position="326"/>
        <end position="346"/>
    </location>
</feature>
<keyword evidence="5" id="KW-0808">Transferase</keyword>
<feature type="transmembrane region" description="Helical" evidence="2">
    <location>
        <begin position="34"/>
        <end position="50"/>
    </location>
</feature>
<reference evidence="6" key="1">
    <citation type="submission" date="2018-03" db="EMBL/GenBank/DDBJ databases">
        <authorList>
            <person name="Sun L."/>
            <person name="Liu H."/>
            <person name="Chen W."/>
            <person name="Huang K."/>
            <person name="Liu W."/>
            <person name="Gao X."/>
        </authorList>
    </citation>
    <scope>NUCLEOTIDE SEQUENCE [LARGE SCALE GENOMIC DNA]</scope>
    <source>
        <strain evidence="6">SH9</strain>
    </source>
</reference>
<feature type="transmembrane region" description="Helical" evidence="2">
    <location>
        <begin position="97"/>
        <end position="116"/>
    </location>
</feature>
<evidence type="ECO:0000256" key="1">
    <source>
        <dbReference type="SAM" id="MobiDB-lite"/>
    </source>
</evidence>
<accession>A0A2T1HQF6</accession>
<comment type="caution">
    <text evidence="5">The sequence shown here is derived from an EMBL/GenBank/DDBJ whole genome shotgun (WGS) entry which is preliminary data.</text>
</comment>
<keyword evidence="6" id="KW-1185">Reference proteome</keyword>
<dbReference type="InterPro" id="IPR002656">
    <property type="entry name" value="Acyl_transf_3_dom"/>
</dbReference>
<feature type="transmembrane region" description="Helical" evidence="2">
    <location>
        <begin position="185"/>
        <end position="203"/>
    </location>
</feature>
<organism evidence="5 6">
    <name type="scientific">Alsobacter soli</name>
    <dbReference type="NCBI Taxonomy" id="2109933"/>
    <lineage>
        <taxon>Bacteria</taxon>
        <taxon>Pseudomonadati</taxon>
        <taxon>Pseudomonadota</taxon>
        <taxon>Alphaproteobacteria</taxon>
        <taxon>Hyphomicrobiales</taxon>
        <taxon>Alsobacteraceae</taxon>
        <taxon>Alsobacter</taxon>
    </lineage>
</organism>
<feature type="transmembrane region" description="Helical" evidence="2">
    <location>
        <begin position="358"/>
        <end position="377"/>
    </location>
</feature>
<feature type="domain" description="Acyltransferase 3" evidence="3">
    <location>
        <begin position="31"/>
        <end position="336"/>
    </location>
</feature>
<evidence type="ECO:0000259" key="3">
    <source>
        <dbReference type="Pfam" id="PF01757"/>
    </source>
</evidence>
<feature type="region of interest" description="Disordered" evidence="1">
    <location>
        <begin position="1"/>
        <end position="23"/>
    </location>
</feature>
<dbReference type="GO" id="GO:0016020">
    <property type="term" value="C:membrane"/>
    <property type="evidence" value="ECO:0007669"/>
    <property type="project" value="TreeGrafter"/>
</dbReference>
<dbReference type="OrthoDB" id="9796461at2"/>
<keyword evidence="2" id="KW-1133">Transmembrane helix</keyword>
<feature type="transmembrane region" description="Helical" evidence="2">
    <location>
        <begin position="56"/>
        <end position="76"/>
    </location>
</feature>
<proteinExistence type="predicted"/>
<dbReference type="PANTHER" id="PTHR23028">
    <property type="entry name" value="ACETYLTRANSFERASE"/>
    <property type="match status" value="1"/>
</dbReference>
<gene>
    <name evidence="5" type="ORF">SLNSH_16455</name>
</gene>
<feature type="domain" description="SGNH" evidence="4">
    <location>
        <begin position="398"/>
        <end position="650"/>
    </location>
</feature>
<dbReference type="Proteomes" id="UP000239772">
    <property type="component" value="Unassembled WGS sequence"/>
</dbReference>
<dbReference type="GO" id="GO:0009103">
    <property type="term" value="P:lipopolysaccharide biosynthetic process"/>
    <property type="evidence" value="ECO:0007669"/>
    <property type="project" value="TreeGrafter"/>
</dbReference>
<dbReference type="GO" id="GO:0016747">
    <property type="term" value="F:acyltransferase activity, transferring groups other than amino-acyl groups"/>
    <property type="evidence" value="ECO:0007669"/>
    <property type="project" value="InterPro"/>
</dbReference>
<sequence length="662" mass="71688">MDAIAADSSTLRARPASPAPAGAKRHVWRPDIQALRGWAVLIVVIQHAGARWLPGGFLGVDIFFVISGFLMGGIILRELEEGRFSFANFYARRVRRLLPAAYATVLVTAVLAVLLLDPFEFQNFLAQELGAFTFTINYVLWRQVDYFNSDAVLKPLLHMWSLSLEEQFYIVAPVVLWLCPRRFRIWLVAALVLASFALCVVFVQRSPAAAFYFLPTRAWELGVGMLAYAWAKPGLASRLRQVTQAVCAAFLFAAPWVFNDHGHPGMPALAVCLATAAMLVVGGAQPLPAPARPLGWLGDRSYSLYLVHWPLLSLVANVFVEPPPGWVNALVLVACLACMELQYRFVEQRFRTMKVSRAALAGLAAIPVLALVPQVALTRFADGFQNVRAANEGFGEDCAYGSSFTDMPECRSGPKAHVLVWGDSFAMHLVPGLDATVEGGVVQASRPVCGPFLGIAPVDGVQYKRDWALSCIAFNASVLDYLKSRPEIDTVVLSSILRPYLPGADKTPWRMLVQGDAGDDRTAPPDAALLRDALARTVAGIRAAGKKVVLVAPPPSSGADLGRCADRLRSGKPTVAPGEGCSFPRTVYEANRAPILSFLADVRASGTVDVIDFDQALCGDGRCRAVEDGVALYQDSGHLSSQGSVLLARAVGLDSQIRMRAR</sequence>
<dbReference type="EMBL" id="PVZS01000019">
    <property type="protein sequence ID" value="PSC03866.1"/>
    <property type="molecule type" value="Genomic_DNA"/>
</dbReference>
<dbReference type="Pfam" id="PF01757">
    <property type="entry name" value="Acyl_transf_3"/>
    <property type="match status" value="1"/>
</dbReference>
<evidence type="ECO:0000313" key="5">
    <source>
        <dbReference type="EMBL" id="PSC03866.1"/>
    </source>
</evidence>
<name>A0A2T1HQF6_9HYPH</name>
<evidence type="ECO:0000259" key="4">
    <source>
        <dbReference type="Pfam" id="PF19040"/>
    </source>
</evidence>
<protein>
    <submittedName>
        <fullName evidence="5">Acyltransferase</fullName>
    </submittedName>
</protein>
<keyword evidence="2" id="KW-0812">Transmembrane</keyword>
<evidence type="ECO:0000256" key="2">
    <source>
        <dbReference type="SAM" id="Phobius"/>
    </source>
</evidence>
<feature type="transmembrane region" description="Helical" evidence="2">
    <location>
        <begin position="264"/>
        <end position="281"/>
    </location>
</feature>
<feature type="compositionally biased region" description="Low complexity" evidence="1">
    <location>
        <begin position="12"/>
        <end position="22"/>
    </location>
</feature>
<feature type="transmembrane region" description="Helical" evidence="2">
    <location>
        <begin position="157"/>
        <end position="178"/>
    </location>
</feature>
<dbReference type="InterPro" id="IPR043968">
    <property type="entry name" value="SGNH"/>
</dbReference>
<evidence type="ECO:0000313" key="6">
    <source>
        <dbReference type="Proteomes" id="UP000239772"/>
    </source>
</evidence>
<keyword evidence="5" id="KW-0012">Acyltransferase</keyword>